<dbReference type="GO" id="GO:0003700">
    <property type="term" value="F:DNA-binding transcription factor activity"/>
    <property type="evidence" value="ECO:0007669"/>
    <property type="project" value="InterPro"/>
</dbReference>
<gene>
    <name evidence="4" type="ORF">EJN92_07695</name>
</gene>
<dbReference type="Proteomes" id="UP000275663">
    <property type="component" value="Chromosome"/>
</dbReference>
<dbReference type="InterPro" id="IPR026881">
    <property type="entry name" value="WYL_dom"/>
</dbReference>
<dbReference type="EMBL" id="CP034464">
    <property type="protein sequence ID" value="AZP11894.1"/>
    <property type="molecule type" value="Genomic_DNA"/>
</dbReference>
<dbReference type="Pfam" id="PF13280">
    <property type="entry name" value="WYL"/>
    <property type="match status" value="1"/>
</dbReference>
<dbReference type="PANTHER" id="PTHR34580">
    <property type="match status" value="1"/>
</dbReference>
<dbReference type="SUPFAM" id="SSF46785">
    <property type="entry name" value="Winged helix' DNA-binding domain"/>
    <property type="match status" value="1"/>
</dbReference>
<dbReference type="InterPro" id="IPR013196">
    <property type="entry name" value="HTH_11"/>
</dbReference>
<name>A0A3S9HIG5_9BURK</name>
<evidence type="ECO:0000256" key="1">
    <source>
        <dbReference type="ARBA" id="ARBA00023015"/>
    </source>
</evidence>
<protein>
    <submittedName>
        <fullName evidence="4">YafY family transcriptional regulator</fullName>
    </submittedName>
</protein>
<accession>A0A3S9HIG5</accession>
<dbReference type="AlphaFoldDB" id="A0A3S9HIG5"/>
<dbReference type="InterPro" id="IPR001034">
    <property type="entry name" value="DeoR_HTH"/>
</dbReference>
<organism evidence="4 5">
    <name type="scientific">Undibacterium parvum</name>
    <dbReference type="NCBI Taxonomy" id="401471"/>
    <lineage>
        <taxon>Bacteria</taxon>
        <taxon>Pseudomonadati</taxon>
        <taxon>Pseudomonadota</taxon>
        <taxon>Betaproteobacteria</taxon>
        <taxon>Burkholderiales</taxon>
        <taxon>Oxalobacteraceae</taxon>
        <taxon>Undibacterium</taxon>
    </lineage>
</organism>
<dbReference type="Pfam" id="PF25583">
    <property type="entry name" value="WCX"/>
    <property type="match status" value="1"/>
</dbReference>
<dbReference type="InterPro" id="IPR051534">
    <property type="entry name" value="CBASS_pafABC_assoc_protein"/>
</dbReference>
<dbReference type="InterPro" id="IPR028349">
    <property type="entry name" value="PafC-like"/>
</dbReference>
<proteinExistence type="predicted"/>
<keyword evidence="5" id="KW-1185">Reference proteome</keyword>
<evidence type="ECO:0000313" key="4">
    <source>
        <dbReference type="EMBL" id="AZP11894.1"/>
    </source>
</evidence>
<dbReference type="OrthoDB" id="8555652at2"/>
<dbReference type="InterPro" id="IPR036390">
    <property type="entry name" value="WH_DNA-bd_sf"/>
</dbReference>
<sequence length="317" mass="34465">MANPTTRVLALLELLQAHGLMSGTELARRLAVDPRSIRRYILSLESLGIPVQTQRGRDGGYHLMQGFKLPPMMFSNEEAVALALGLVSARSVGWVSASASALAKLERVMPATVRSNLRAVAENLALELPTGKPVSQVSPEILSLLSSAIQQQQSLRLSYHSGQQVSSTRSIDAYGLAYLNAHWYVVAYCHLRLGLRSFRLDRISALELLPASFGKPLNFDTMAYLNTAIASLPRTHSIKVVLHTDLAHALAEIFSSLGVLEVVDDGILMHSQADDLVWMARELARLPFSFTILEPPALGAALALHAAELLKLACLKS</sequence>
<dbReference type="InterPro" id="IPR036388">
    <property type="entry name" value="WH-like_DNA-bd_sf"/>
</dbReference>
<dbReference type="RefSeq" id="WP_126127276.1">
    <property type="nucleotide sequence ID" value="NZ_CP034464.1"/>
</dbReference>
<evidence type="ECO:0000313" key="5">
    <source>
        <dbReference type="Proteomes" id="UP000275663"/>
    </source>
</evidence>
<dbReference type="PROSITE" id="PS51000">
    <property type="entry name" value="HTH_DEOR_2"/>
    <property type="match status" value="1"/>
</dbReference>
<evidence type="ECO:0000259" key="3">
    <source>
        <dbReference type="PROSITE" id="PS51000"/>
    </source>
</evidence>
<dbReference type="InterPro" id="IPR057727">
    <property type="entry name" value="WCX_dom"/>
</dbReference>
<reference evidence="4 5" key="1">
    <citation type="journal article" date="2011" name="Int. J. Syst. Evol. Microbiol.">
        <title>Description of Undibacterium oligocarboniphilum sp. nov., isolated from purified water, and Undibacterium pigrum strain CCUG 49012 as the type strain of Undibacterium parvum sp. nov., and emended descriptions of the genus Undibacterium and the species Undibacterium pigrum.</title>
        <authorList>
            <person name="Eder W."/>
            <person name="Wanner G."/>
            <person name="Ludwig W."/>
            <person name="Busse H.J."/>
            <person name="Ziemke-Kageler F."/>
            <person name="Lang E."/>
        </authorList>
    </citation>
    <scope>NUCLEOTIDE SEQUENCE [LARGE SCALE GENOMIC DNA]</scope>
    <source>
        <strain evidence="4 5">DSM 23061</strain>
    </source>
</reference>
<evidence type="ECO:0000256" key="2">
    <source>
        <dbReference type="ARBA" id="ARBA00023163"/>
    </source>
</evidence>
<keyword evidence="1" id="KW-0805">Transcription regulation</keyword>
<feature type="domain" description="HTH deoR-type" evidence="3">
    <location>
        <begin position="4"/>
        <end position="59"/>
    </location>
</feature>
<dbReference type="Gene3D" id="1.10.10.10">
    <property type="entry name" value="Winged helix-like DNA-binding domain superfamily/Winged helix DNA-binding domain"/>
    <property type="match status" value="1"/>
</dbReference>
<dbReference type="PIRSF" id="PIRSF016838">
    <property type="entry name" value="PafC"/>
    <property type="match status" value="1"/>
</dbReference>
<dbReference type="PROSITE" id="PS52050">
    <property type="entry name" value="WYL"/>
    <property type="match status" value="1"/>
</dbReference>
<dbReference type="KEGG" id="upv:EJN92_07695"/>
<dbReference type="Pfam" id="PF08279">
    <property type="entry name" value="HTH_11"/>
    <property type="match status" value="1"/>
</dbReference>
<dbReference type="PANTHER" id="PTHR34580:SF3">
    <property type="entry name" value="PROTEIN PAFB"/>
    <property type="match status" value="1"/>
</dbReference>
<keyword evidence="2" id="KW-0804">Transcription</keyword>